<dbReference type="STRING" id="393003.SAMN05660461_0389"/>
<feature type="region of interest" description="Disordered" evidence="2">
    <location>
        <begin position="109"/>
        <end position="136"/>
    </location>
</feature>
<dbReference type="GO" id="GO:0008270">
    <property type="term" value="F:zinc ion binding"/>
    <property type="evidence" value="ECO:0007669"/>
    <property type="project" value="UniProtKB-KW"/>
</dbReference>
<evidence type="ECO:0000256" key="2">
    <source>
        <dbReference type="SAM" id="MobiDB-lite"/>
    </source>
</evidence>
<evidence type="ECO:0000313" key="5">
    <source>
        <dbReference type="Proteomes" id="UP000190166"/>
    </source>
</evidence>
<evidence type="ECO:0000313" key="4">
    <source>
        <dbReference type="EMBL" id="SKC95449.1"/>
    </source>
</evidence>
<sequence length="437" mass="49472">MNLSDEQVLAMAPDESSRKSGKDLANPAKWVSKGVSEIALWGECQGSGSKPYQTQIDTGNMAFKCSCPSRKFPCKHGLGLLLLYSRQRASFPEETPPSWVSEWLAKRAEKEEKKNTTPTATEKQADTTAQAKRQQARMQKVSDGAAELLRWMKDLVRNGIMDMPEKDPSFFENMIRRMVDAQAPGLAAMMRELADISYFHDGWQSVFITQLTRIYLVIQGYQHISDLPPALQQDIRTLAGFSTSQEELKEQTGITDTWQVLGKQTTEEDRLVVERYWLYGVNTKRPALILQFYVRGQSTITNALTPGSAINAELVFYPSAAPLRALIKQQVTIPANHTFNGYAGWQEVVTAQTAISEVLPVYNDQVYTIADLTPVWHAEQWWLQDSRRQLMPVKKTFQHIWKLLALSGGTPLHMAVTGKETQYEPIGVWHEQEYKIL</sequence>
<accession>A0A1T5N5G8</accession>
<reference evidence="4 5" key="1">
    <citation type="submission" date="2017-02" db="EMBL/GenBank/DDBJ databases">
        <authorList>
            <person name="Peterson S.W."/>
        </authorList>
    </citation>
    <scope>NUCLEOTIDE SEQUENCE [LARGE SCALE GENOMIC DNA]</scope>
    <source>
        <strain evidence="4 5">DSM 18108</strain>
    </source>
</reference>
<dbReference type="Proteomes" id="UP000190166">
    <property type="component" value="Unassembled WGS sequence"/>
</dbReference>
<feature type="compositionally biased region" description="Low complexity" evidence="2">
    <location>
        <begin position="126"/>
        <end position="136"/>
    </location>
</feature>
<dbReference type="Pfam" id="PF04434">
    <property type="entry name" value="SWIM"/>
    <property type="match status" value="1"/>
</dbReference>
<evidence type="ECO:0000256" key="1">
    <source>
        <dbReference type="PROSITE-ProRule" id="PRU00325"/>
    </source>
</evidence>
<keyword evidence="1" id="KW-0479">Metal-binding</keyword>
<dbReference type="RefSeq" id="WP_079467728.1">
    <property type="nucleotide sequence ID" value="NZ_FUZZ01000001.1"/>
</dbReference>
<gene>
    <name evidence="4" type="ORF">SAMN05660461_0389</name>
</gene>
<feature type="domain" description="SWIM-type" evidence="3">
    <location>
        <begin position="52"/>
        <end position="85"/>
    </location>
</feature>
<name>A0A1T5N5G8_9BACT</name>
<dbReference type="PROSITE" id="PS50966">
    <property type="entry name" value="ZF_SWIM"/>
    <property type="match status" value="1"/>
</dbReference>
<dbReference type="EMBL" id="FUZZ01000001">
    <property type="protein sequence ID" value="SKC95449.1"/>
    <property type="molecule type" value="Genomic_DNA"/>
</dbReference>
<feature type="region of interest" description="Disordered" evidence="2">
    <location>
        <begin position="1"/>
        <end position="25"/>
    </location>
</feature>
<keyword evidence="1" id="KW-0862">Zinc</keyword>
<keyword evidence="1" id="KW-0863">Zinc-finger</keyword>
<organism evidence="4 5">
    <name type="scientific">Chitinophaga ginsengisegetis</name>
    <dbReference type="NCBI Taxonomy" id="393003"/>
    <lineage>
        <taxon>Bacteria</taxon>
        <taxon>Pseudomonadati</taxon>
        <taxon>Bacteroidota</taxon>
        <taxon>Chitinophagia</taxon>
        <taxon>Chitinophagales</taxon>
        <taxon>Chitinophagaceae</taxon>
        <taxon>Chitinophaga</taxon>
    </lineage>
</organism>
<evidence type="ECO:0000259" key="3">
    <source>
        <dbReference type="PROSITE" id="PS50966"/>
    </source>
</evidence>
<dbReference type="InterPro" id="IPR007527">
    <property type="entry name" value="Znf_SWIM"/>
</dbReference>
<proteinExistence type="predicted"/>
<protein>
    <submittedName>
        <fullName evidence="4">SWIM zinc finger</fullName>
    </submittedName>
</protein>
<dbReference type="AlphaFoldDB" id="A0A1T5N5G8"/>
<keyword evidence="5" id="KW-1185">Reference proteome</keyword>